<dbReference type="EMBL" id="VUJU01000312">
    <property type="protein sequence ID" value="KAF0771314.1"/>
    <property type="molecule type" value="Genomic_DNA"/>
</dbReference>
<keyword evidence="3" id="KW-1185">Reference proteome</keyword>
<gene>
    <name evidence="2" type="ORF">FWK35_00021697</name>
</gene>
<organism evidence="2 3">
    <name type="scientific">Aphis craccivora</name>
    <name type="common">Cowpea aphid</name>
    <dbReference type="NCBI Taxonomy" id="307492"/>
    <lineage>
        <taxon>Eukaryota</taxon>
        <taxon>Metazoa</taxon>
        <taxon>Ecdysozoa</taxon>
        <taxon>Arthropoda</taxon>
        <taxon>Hexapoda</taxon>
        <taxon>Insecta</taxon>
        <taxon>Pterygota</taxon>
        <taxon>Neoptera</taxon>
        <taxon>Paraneoptera</taxon>
        <taxon>Hemiptera</taxon>
        <taxon>Sternorrhyncha</taxon>
        <taxon>Aphidomorpha</taxon>
        <taxon>Aphidoidea</taxon>
        <taxon>Aphididae</taxon>
        <taxon>Aphidini</taxon>
        <taxon>Aphis</taxon>
        <taxon>Aphis</taxon>
    </lineage>
</organism>
<evidence type="ECO:0000259" key="1">
    <source>
        <dbReference type="Pfam" id="PF23071"/>
    </source>
</evidence>
<dbReference type="Proteomes" id="UP000478052">
    <property type="component" value="Unassembled WGS sequence"/>
</dbReference>
<name>A0A6G0ZJZ1_APHCR</name>
<reference evidence="2 3" key="1">
    <citation type="submission" date="2019-08" db="EMBL/GenBank/DDBJ databases">
        <title>Whole genome of Aphis craccivora.</title>
        <authorList>
            <person name="Voronova N.V."/>
            <person name="Shulinski R.S."/>
            <person name="Bandarenka Y.V."/>
            <person name="Zhorov D.G."/>
            <person name="Warner D."/>
        </authorList>
    </citation>
    <scope>NUCLEOTIDE SEQUENCE [LARGE SCALE GENOMIC DNA]</scope>
    <source>
        <strain evidence="2">180601</strain>
        <tissue evidence="2">Whole Body</tissue>
    </source>
</reference>
<proteinExistence type="predicted"/>
<dbReference type="OrthoDB" id="9979716at2759"/>
<evidence type="ECO:0000313" key="3">
    <source>
        <dbReference type="Proteomes" id="UP000478052"/>
    </source>
</evidence>
<accession>A0A6G0ZJZ1</accession>
<comment type="caution">
    <text evidence="2">The sequence shown here is derived from an EMBL/GenBank/DDBJ whole genome shotgun (WGS) entry which is preliminary data.</text>
</comment>
<evidence type="ECO:0000313" key="2">
    <source>
        <dbReference type="EMBL" id="KAF0771314.1"/>
    </source>
</evidence>
<dbReference type="InterPro" id="IPR055472">
    <property type="entry name" value="DUF7044"/>
</dbReference>
<sequence length="179" mass="20551">MRFRPSIKTGYIYTPPYVCAQAALYHRPFPRATPLQLPLAPCESTYMRLYCTQVGTYSSFVVLCAACADSSNIKRKQILNHLLKINKHGNIYPLLIDNSEESDECIDFTMIVDYIERFIYSSQCEFPAQWSGRWFQSGVNHHININTTTITTKGDCVQNVSDKFLIEDRYNGVFAINIE</sequence>
<dbReference type="Pfam" id="PF23071">
    <property type="entry name" value="DUF7044"/>
    <property type="match status" value="1"/>
</dbReference>
<feature type="domain" description="DUF7044" evidence="1">
    <location>
        <begin position="123"/>
        <end position="169"/>
    </location>
</feature>
<dbReference type="AlphaFoldDB" id="A0A6G0ZJZ1"/>
<protein>
    <recommendedName>
        <fullName evidence="1">DUF7044 domain-containing protein</fullName>
    </recommendedName>
</protein>